<proteinExistence type="predicted"/>
<evidence type="ECO:0000313" key="1">
    <source>
        <dbReference type="EMBL" id="GAX89690.1"/>
    </source>
</evidence>
<dbReference type="EMBL" id="BDUF01000028">
    <property type="protein sequence ID" value="GAX89690.1"/>
    <property type="molecule type" value="Genomic_DNA"/>
</dbReference>
<name>A0A292YMI7_9BACL</name>
<reference evidence="2" key="1">
    <citation type="submission" date="2017-07" db="EMBL/GenBank/DDBJ databases">
        <title>Draft genome sequence of Effusibacillus lacus strain skLN1.</title>
        <authorList>
            <person name="Watanabe M."/>
            <person name="Kojima H."/>
            <person name="Fukui M."/>
        </authorList>
    </citation>
    <scope>NUCLEOTIDE SEQUENCE [LARGE SCALE GENOMIC DNA]</scope>
    <source>
        <strain evidence="2">skLN1</strain>
    </source>
</reference>
<accession>A0A292YMI7</accession>
<gene>
    <name evidence="1" type="ORF">EFBL_1314</name>
</gene>
<keyword evidence="2" id="KW-1185">Reference proteome</keyword>
<sequence length="59" mass="6226">MINETTFTVTANHSLHDIVGMINGSNIGVAASIVLNGSSYQFQLTSGLQEQPGYLQSGI</sequence>
<evidence type="ECO:0000313" key="2">
    <source>
        <dbReference type="Proteomes" id="UP000217785"/>
    </source>
</evidence>
<protein>
    <submittedName>
        <fullName evidence="1">Uncharacterized protein</fullName>
    </submittedName>
</protein>
<dbReference type="AlphaFoldDB" id="A0A292YMI7"/>
<organism evidence="1 2">
    <name type="scientific">Effusibacillus lacus</name>
    <dbReference type="NCBI Taxonomy" id="1348429"/>
    <lineage>
        <taxon>Bacteria</taxon>
        <taxon>Bacillati</taxon>
        <taxon>Bacillota</taxon>
        <taxon>Bacilli</taxon>
        <taxon>Bacillales</taxon>
        <taxon>Alicyclobacillaceae</taxon>
        <taxon>Effusibacillus</taxon>
    </lineage>
</organism>
<dbReference type="RefSeq" id="WP_096181386.1">
    <property type="nucleotide sequence ID" value="NZ_SLZX01000049.1"/>
</dbReference>
<dbReference type="Proteomes" id="UP000217785">
    <property type="component" value="Unassembled WGS sequence"/>
</dbReference>
<comment type="caution">
    <text evidence="1">The sequence shown here is derived from an EMBL/GenBank/DDBJ whole genome shotgun (WGS) entry which is preliminary data.</text>
</comment>